<organism evidence="1">
    <name type="scientific">Rhizophora mucronata</name>
    <name type="common">Asiatic mangrove</name>
    <dbReference type="NCBI Taxonomy" id="61149"/>
    <lineage>
        <taxon>Eukaryota</taxon>
        <taxon>Viridiplantae</taxon>
        <taxon>Streptophyta</taxon>
        <taxon>Embryophyta</taxon>
        <taxon>Tracheophyta</taxon>
        <taxon>Spermatophyta</taxon>
        <taxon>Magnoliopsida</taxon>
        <taxon>eudicotyledons</taxon>
        <taxon>Gunneridae</taxon>
        <taxon>Pentapetalae</taxon>
        <taxon>rosids</taxon>
        <taxon>fabids</taxon>
        <taxon>Malpighiales</taxon>
        <taxon>Rhizophoraceae</taxon>
        <taxon>Rhizophora</taxon>
    </lineage>
</organism>
<reference evidence="1" key="1">
    <citation type="submission" date="2018-02" db="EMBL/GenBank/DDBJ databases">
        <title>Rhizophora mucronata_Transcriptome.</title>
        <authorList>
            <person name="Meera S.P."/>
            <person name="Sreeshan A."/>
            <person name="Augustine A."/>
        </authorList>
    </citation>
    <scope>NUCLEOTIDE SEQUENCE</scope>
    <source>
        <tissue evidence="1">Leaf</tissue>
    </source>
</reference>
<accession>A0A2P2JUT3</accession>
<sequence length="45" mass="5082">MRRLTVCDRMHKSAMRLTTAIFASILSLNKVLLGSCCHDTATWKT</sequence>
<name>A0A2P2JUT3_RHIMU</name>
<dbReference type="AlphaFoldDB" id="A0A2P2JUT3"/>
<proteinExistence type="predicted"/>
<protein>
    <submittedName>
        <fullName evidence="1">Uncharacterized protein</fullName>
    </submittedName>
</protein>
<evidence type="ECO:0000313" key="1">
    <source>
        <dbReference type="EMBL" id="MBW97215.1"/>
    </source>
</evidence>
<dbReference type="EMBL" id="GGEC01016732">
    <property type="protein sequence ID" value="MBW97215.1"/>
    <property type="molecule type" value="Transcribed_RNA"/>
</dbReference>